<dbReference type="AlphaFoldDB" id="A0A165NMP9"/>
<evidence type="ECO:0000313" key="2">
    <source>
        <dbReference type="Proteomes" id="UP000077266"/>
    </source>
</evidence>
<dbReference type="EMBL" id="KV425897">
    <property type="protein sequence ID" value="KZW00962.1"/>
    <property type="molecule type" value="Genomic_DNA"/>
</dbReference>
<gene>
    <name evidence="1" type="ORF">EXIGLDRAFT_720030</name>
</gene>
<accession>A0A165NMP9</accession>
<organism evidence="1 2">
    <name type="scientific">Exidia glandulosa HHB12029</name>
    <dbReference type="NCBI Taxonomy" id="1314781"/>
    <lineage>
        <taxon>Eukaryota</taxon>
        <taxon>Fungi</taxon>
        <taxon>Dikarya</taxon>
        <taxon>Basidiomycota</taxon>
        <taxon>Agaricomycotina</taxon>
        <taxon>Agaricomycetes</taxon>
        <taxon>Auriculariales</taxon>
        <taxon>Exidiaceae</taxon>
        <taxon>Exidia</taxon>
    </lineage>
</organism>
<evidence type="ECO:0000313" key="1">
    <source>
        <dbReference type="EMBL" id="KZW00962.1"/>
    </source>
</evidence>
<dbReference type="Proteomes" id="UP000077266">
    <property type="component" value="Unassembled WGS sequence"/>
</dbReference>
<proteinExistence type="predicted"/>
<dbReference type="InParanoid" id="A0A165NMP9"/>
<sequence>MRLIPPDMMWQMKQGGARDGVHVPGAAGRLELGTGLLTECRGDYDSIRVFIWPVVRIC</sequence>
<protein>
    <submittedName>
        <fullName evidence="1">Uncharacterized protein</fullName>
    </submittedName>
</protein>
<name>A0A165NMP9_EXIGL</name>
<reference evidence="1 2" key="1">
    <citation type="journal article" date="2016" name="Mol. Biol. Evol.">
        <title>Comparative Genomics of Early-Diverging Mushroom-Forming Fungi Provides Insights into the Origins of Lignocellulose Decay Capabilities.</title>
        <authorList>
            <person name="Nagy L.G."/>
            <person name="Riley R."/>
            <person name="Tritt A."/>
            <person name="Adam C."/>
            <person name="Daum C."/>
            <person name="Floudas D."/>
            <person name="Sun H."/>
            <person name="Yadav J.S."/>
            <person name="Pangilinan J."/>
            <person name="Larsson K.H."/>
            <person name="Matsuura K."/>
            <person name="Barry K."/>
            <person name="Labutti K."/>
            <person name="Kuo R."/>
            <person name="Ohm R.A."/>
            <person name="Bhattacharya S.S."/>
            <person name="Shirouzu T."/>
            <person name="Yoshinaga Y."/>
            <person name="Martin F.M."/>
            <person name="Grigoriev I.V."/>
            <person name="Hibbett D.S."/>
        </authorList>
    </citation>
    <scope>NUCLEOTIDE SEQUENCE [LARGE SCALE GENOMIC DNA]</scope>
    <source>
        <strain evidence="1 2">HHB12029</strain>
    </source>
</reference>
<keyword evidence="2" id="KW-1185">Reference proteome</keyword>